<dbReference type="Pfam" id="PF10708">
    <property type="entry name" value="DUF2510"/>
    <property type="match status" value="1"/>
</dbReference>
<proteinExistence type="predicted"/>
<feature type="transmembrane region" description="Helical" evidence="1">
    <location>
        <begin position="80"/>
        <end position="98"/>
    </location>
</feature>
<dbReference type="RefSeq" id="WP_232077563.1">
    <property type="nucleotide sequence ID" value="NZ_AP022561.1"/>
</dbReference>
<reference evidence="3 4" key="1">
    <citation type="journal article" date="2019" name="Emerg. Microbes Infect.">
        <title>Comprehensive subspecies identification of 175 nontuberculous mycobacteria species based on 7547 genomic profiles.</title>
        <authorList>
            <person name="Matsumoto Y."/>
            <person name="Kinjo T."/>
            <person name="Motooka D."/>
            <person name="Nabeya D."/>
            <person name="Jung N."/>
            <person name="Uechi K."/>
            <person name="Horii T."/>
            <person name="Iida T."/>
            <person name="Fujita J."/>
            <person name="Nakamura S."/>
        </authorList>
    </citation>
    <scope>NUCLEOTIDE SEQUENCE [LARGE SCALE GENOMIC DNA]</scope>
    <source>
        <strain evidence="3 4">JCM 6376</strain>
    </source>
</reference>
<evidence type="ECO:0000259" key="2">
    <source>
        <dbReference type="Pfam" id="PF10708"/>
    </source>
</evidence>
<name>A0AAD1HL85_9MYCO</name>
<evidence type="ECO:0000313" key="3">
    <source>
        <dbReference type="EMBL" id="BBX06759.1"/>
    </source>
</evidence>
<keyword evidence="4" id="KW-1185">Reference proteome</keyword>
<dbReference type="AlphaFoldDB" id="A0AAD1HL85"/>
<dbReference type="InterPro" id="IPR018929">
    <property type="entry name" value="DUF2510"/>
</dbReference>
<dbReference type="KEGG" id="maic:MAIC_15620"/>
<keyword evidence="1" id="KW-0812">Transmembrane</keyword>
<evidence type="ECO:0000313" key="4">
    <source>
        <dbReference type="Proteomes" id="UP000467327"/>
    </source>
</evidence>
<keyword evidence="1" id="KW-1133">Transmembrane helix</keyword>
<keyword evidence="1" id="KW-0472">Membrane</keyword>
<gene>
    <name evidence="3" type="ORF">MAIC_15620</name>
</gene>
<sequence length="186" mass="19298">MSAESTTPRIRCAKCDTSFPAAMAVPPTAAAAAGWYPDPAGGNGQRYWDGSTWGPVAPGSPAPIPTPIRPSKPMPNAGKAILIVGTLVLAGGCVAYLATGPHSSSPGMDNDGTYYHIDGSAAGTYMTEGSRRANGRPCNWTRTRTPTIEIANMIAGGQVAVGEHGVVTVNAGEYFVSYGCKPWRKQ</sequence>
<evidence type="ECO:0000256" key="1">
    <source>
        <dbReference type="SAM" id="Phobius"/>
    </source>
</evidence>
<accession>A0AAD1HL85</accession>
<organism evidence="3 4">
    <name type="scientific">Mycolicibacterium aichiense</name>
    <dbReference type="NCBI Taxonomy" id="1799"/>
    <lineage>
        <taxon>Bacteria</taxon>
        <taxon>Bacillati</taxon>
        <taxon>Actinomycetota</taxon>
        <taxon>Actinomycetes</taxon>
        <taxon>Mycobacteriales</taxon>
        <taxon>Mycobacteriaceae</taxon>
        <taxon>Mycolicibacterium</taxon>
    </lineage>
</organism>
<feature type="domain" description="DUF2510" evidence="2">
    <location>
        <begin position="33"/>
        <end position="55"/>
    </location>
</feature>
<dbReference type="Proteomes" id="UP000467327">
    <property type="component" value="Chromosome"/>
</dbReference>
<dbReference type="EMBL" id="AP022561">
    <property type="protein sequence ID" value="BBX06759.1"/>
    <property type="molecule type" value="Genomic_DNA"/>
</dbReference>
<protein>
    <recommendedName>
        <fullName evidence="2">DUF2510 domain-containing protein</fullName>
    </recommendedName>
</protein>